<sequence>MYISGLASRGRRNSFCRKSMTSGLIPSVLRCSSLHSKPANPCPHHDTNSQHPGSTPRLLLACRRNHHRGALATREAPSPETTRA</sequence>
<name>A0AA40E837_9PEZI</name>
<reference evidence="2" key="1">
    <citation type="submission" date="2023-06" db="EMBL/GenBank/DDBJ databases">
        <title>Genome-scale phylogeny and comparative genomics of the fungal order Sordariales.</title>
        <authorList>
            <consortium name="Lawrence Berkeley National Laboratory"/>
            <person name="Hensen N."/>
            <person name="Bonometti L."/>
            <person name="Westerberg I."/>
            <person name="Brannstrom I.O."/>
            <person name="Guillou S."/>
            <person name="Cros-Aarteil S."/>
            <person name="Calhoun S."/>
            <person name="Haridas S."/>
            <person name="Kuo A."/>
            <person name="Mondo S."/>
            <person name="Pangilinan J."/>
            <person name="Riley R."/>
            <person name="Labutti K."/>
            <person name="Andreopoulos B."/>
            <person name="Lipzen A."/>
            <person name="Chen C."/>
            <person name="Yanf M."/>
            <person name="Daum C."/>
            <person name="Ng V."/>
            <person name="Clum A."/>
            <person name="Steindorff A."/>
            <person name="Ohm R."/>
            <person name="Martin F."/>
            <person name="Silar P."/>
            <person name="Natvig D."/>
            <person name="Lalanne C."/>
            <person name="Gautier V."/>
            <person name="Ament-Velasquez S.L."/>
            <person name="Kruys A."/>
            <person name="Hutchinson M.I."/>
            <person name="Powell A.J."/>
            <person name="Barry K."/>
            <person name="Miller A.N."/>
            <person name="Grigoriev I.V."/>
            <person name="Debuchy R."/>
            <person name="Gladieux P."/>
            <person name="Thoren M.H."/>
            <person name="Johannesson H."/>
        </authorList>
    </citation>
    <scope>NUCLEOTIDE SEQUENCE</scope>
    <source>
        <strain evidence="2">SMH4607-1</strain>
    </source>
</reference>
<gene>
    <name evidence="2" type="ORF">B0H67DRAFT_143609</name>
</gene>
<keyword evidence="3" id="KW-1185">Reference proteome</keyword>
<protein>
    <submittedName>
        <fullName evidence="2">Uncharacterized protein</fullName>
    </submittedName>
</protein>
<dbReference type="Proteomes" id="UP001172102">
    <property type="component" value="Unassembled WGS sequence"/>
</dbReference>
<organism evidence="2 3">
    <name type="scientific">Lasiosphaeris hirsuta</name>
    <dbReference type="NCBI Taxonomy" id="260670"/>
    <lineage>
        <taxon>Eukaryota</taxon>
        <taxon>Fungi</taxon>
        <taxon>Dikarya</taxon>
        <taxon>Ascomycota</taxon>
        <taxon>Pezizomycotina</taxon>
        <taxon>Sordariomycetes</taxon>
        <taxon>Sordariomycetidae</taxon>
        <taxon>Sordariales</taxon>
        <taxon>Lasiosphaeriaceae</taxon>
        <taxon>Lasiosphaeris</taxon>
    </lineage>
</organism>
<evidence type="ECO:0000256" key="1">
    <source>
        <dbReference type="SAM" id="MobiDB-lite"/>
    </source>
</evidence>
<feature type="region of interest" description="Disordered" evidence="1">
    <location>
        <begin position="65"/>
        <end position="84"/>
    </location>
</feature>
<proteinExistence type="predicted"/>
<accession>A0AA40E837</accession>
<dbReference type="EMBL" id="JAUKUA010000002">
    <property type="protein sequence ID" value="KAK0725928.1"/>
    <property type="molecule type" value="Genomic_DNA"/>
</dbReference>
<feature type="region of interest" description="Disordered" evidence="1">
    <location>
        <begin position="35"/>
        <end position="56"/>
    </location>
</feature>
<evidence type="ECO:0000313" key="2">
    <source>
        <dbReference type="EMBL" id="KAK0725928.1"/>
    </source>
</evidence>
<comment type="caution">
    <text evidence="2">The sequence shown here is derived from an EMBL/GenBank/DDBJ whole genome shotgun (WGS) entry which is preliminary data.</text>
</comment>
<evidence type="ECO:0000313" key="3">
    <source>
        <dbReference type="Proteomes" id="UP001172102"/>
    </source>
</evidence>
<dbReference type="AlphaFoldDB" id="A0AA40E837"/>